<keyword evidence="2" id="KW-1185">Reference proteome</keyword>
<dbReference type="RefSeq" id="XP_070901712.1">
    <property type="nucleotide sequence ID" value="XM_071039333.1"/>
</dbReference>
<evidence type="ECO:0008006" key="3">
    <source>
        <dbReference type="Google" id="ProtNLM"/>
    </source>
</evidence>
<accession>A0ABR4KS30</accession>
<evidence type="ECO:0000313" key="2">
    <source>
        <dbReference type="Proteomes" id="UP001610444"/>
    </source>
</evidence>
<sequence length="89" mass="9864">MSWSLWHTMFPARAQQTPEIHPARRRQNHTQTTSCETLCEPARHYVTRRNPKPDATVTGGGSRVAISVHIESGLGKGSGMKGLSVRQAR</sequence>
<dbReference type="GeneID" id="98154497"/>
<dbReference type="Proteomes" id="UP001610444">
    <property type="component" value="Unassembled WGS sequence"/>
</dbReference>
<gene>
    <name evidence="1" type="ORF">BJX68DRAFT_231376</name>
</gene>
<proteinExistence type="predicted"/>
<evidence type="ECO:0000313" key="1">
    <source>
        <dbReference type="EMBL" id="KAL2855056.1"/>
    </source>
</evidence>
<organism evidence="1 2">
    <name type="scientific">Aspergillus pseudodeflectus</name>
    <dbReference type="NCBI Taxonomy" id="176178"/>
    <lineage>
        <taxon>Eukaryota</taxon>
        <taxon>Fungi</taxon>
        <taxon>Dikarya</taxon>
        <taxon>Ascomycota</taxon>
        <taxon>Pezizomycotina</taxon>
        <taxon>Eurotiomycetes</taxon>
        <taxon>Eurotiomycetidae</taxon>
        <taxon>Eurotiales</taxon>
        <taxon>Aspergillaceae</taxon>
        <taxon>Aspergillus</taxon>
        <taxon>Aspergillus subgen. Nidulantes</taxon>
    </lineage>
</organism>
<comment type="caution">
    <text evidence="1">The sequence shown here is derived from an EMBL/GenBank/DDBJ whole genome shotgun (WGS) entry which is preliminary data.</text>
</comment>
<dbReference type="EMBL" id="JBFXLR010000010">
    <property type="protein sequence ID" value="KAL2855056.1"/>
    <property type="molecule type" value="Genomic_DNA"/>
</dbReference>
<protein>
    <recommendedName>
        <fullName evidence="3">Secreted protein</fullName>
    </recommendedName>
</protein>
<name>A0ABR4KS30_9EURO</name>
<reference evidence="1 2" key="1">
    <citation type="submission" date="2024-07" db="EMBL/GenBank/DDBJ databases">
        <title>Section-level genome sequencing and comparative genomics of Aspergillus sections Usti and Cavernicolus.</title>
        <authorList>
            <consortium name="Lawrence Berkeley National Laboratory"/>
            <person name="Nybo J.L."/>
            <person name="Vesth T.C."/>
            <person name="Theobald S."/>
            <person name="Frisvad J.C."/>
            <person name="Larsen T.O."/>
            <person name="Kjaerboelling I."/>
            <person name="Rothschild-Mancinelli K."/>
            <person name="Lyhne E.K."/>
            <person name="Kogle M.E."/>
            <person name="Barry K."/>
            <person name="Clum A."/>
            <person name="Na H."/>
            <person name="Ledsgaard L."/>
            <person name="Lin J."/>
            <person name="Lipzen A."/>
            <person name="Kuo A."/>
            <person name="Riley R."/>
            <person name="Mondo S."/>
            <person name="LaButti K."/>
            <person name="Haridas S."/>
            <person name="Pangalinan J."/>
            <person name="Salamov A.A."/>
            <person name="Simmons B.A."/>
            <person name="Magnuson J.K."/>
            <person name="Chen J."/>
            <person name="Drula E."/>
            <person name="Henrissat B."/>
            <person name="Wiebenga A."/>
            <person name="Lubbers R.J."/>
            <person name="Gomes A.C."/>
            <person name="Macurrencykelacurrency M.R."/>
            <person name="Stajich J."/>
            <person name="Grigoriev I.V."/>
            <person name="Mortensen U.H."/>
            <person name="De vries R.P."/>
            <person name="Baker S.E."/>
            <person name="Andersen M.R."/>
        </authorList>
    </citation>
    <scope>NUCLEOTIDE SEQUENCE [LARGE SCALE GENOMIC DNA]</scope>
    <source>
        <strain evidence="1 2">CBS 756.74</strain>
    </source>
</reference>